<evidence type="ECO:0000313" key="9">
    <source>
        <dbReference type="EMBL" id="MDC2890628.1"/>
    </source>
</evidence>
<dbReference type="NCBIfam" id="NF008027">
    <property type="entry name" value="PRK10757.1"/>
    <property type="match status" value="1"/>
</dbReference>
<dbReference type="PRINTS" id="PR01959">
    <property type="entry name" value="SBIMPHPHTASE"/>
</dbReference>
<keyword evidence="6" id="KW-0804">Transcription</keyword>
<dbReference type="InterPro" id="IPR020583">
    <property type="entry name" value="Inositol_monoP_metal-BS"/>
</dbReference>
<keyword evidence="4 8" id="KW-0479">Metal-binding</keyword>
<name>A0ABT5FHG0_9GAMM</name>
<comment type="cofactor">
    <cofactor evidence="2 8">
        <name>Mg(2+)</name>
        <dbReference type="ChEBI" id="CHEBI:18420"/>
    </cofactor>
</comment>
<dbReference type="GO" id="GO:0052834">
    <property type="term" value="F:inositol monophosphate phosphatase activity"/>
    <property type="evidence" value="ECO:0007669"/>
    <property type="project" value="UniProtKB-EC"/>
</dbReference>
<keyword evidence="6" id="KW-0805">Transcription regulation</keyword>
<proteinExistence type="inferred from homology"/>
<dbReference type="CDD" id="cd01639">
    <property type="entry name" value="IMPase"/>
    <property type="match status" value="1"/>
</dbReference>
<sequence length="267" mass="28873">MQPMLNIAVRAARNAGKIIARAFEQLDMVKAELKGSNDFVTNVDKEAEEAIIQTIKASFPDHSFIAEESGITAGDEKYQWIIDPLDGTTNFIKGIPHFAVSIALKVDGKLEQAVILDPIRGEMFTASKGAGAQLDGKRIRVSKARDLSGTLIGTGFPFKQKHQLEAYQNIFADLFPQVADMRRAGSAALDLAYVAAGRMEGFWEMGLKPWDTAAGQLIAIEAGAVVSDFEGGNNFDKSGNIVVATPKVLGSILKTIRPHLNDGLRSK</sequence>
<dbReference type="PANTHER" id="PTHR20854">
    <property type="entry name" value="INOSITOL MONOPHOSPHATASE"/>
    <property type="match status" value="1"/>
</dbReference>
<evidence type="ECO:0000256" key="1">
    <source>
        <dbReference type="ARBA" id="ARBA00001033"/>
    </source>
</evidence>
<dbReference type="InterPro" id="IPR033942">
    <property type="entry name" value="IMPase"/>
</dbReference>
<keyword evidence="5 8" id="KW-0378">Hydrolase</keyword>
<protein>
    <recommendedName>
        <fullName evidence="8">Inositol-1-monophosphatase</fullName>
        <ecNumber evidence="8">3.1.3.25</ecNumber>
    </recommendedName>
</protein>
<dbReference type="Gene3D" id="3.30.540.10">
    <property type="entry name" value="Fructose-1,6-Bisphosphatase, subunit A, domain 1"/>
    <property type="match status" value="1"/>
</dbReference>
<organism evidence="9 10">
    <name type="scientific">Psychrosphaera algicola</name>
    <dbReference type="NCBI Taxonomy" id="3023714"/>
    <lineage>
        <taxon>Bacteria</taxon>
        <taxon>Pseudomonadati</taxon>
        <taxon>Pseudomonadota</taxon>
        <taxon>Gammaproteobacteria</taxon>
        <taxon>Alteromonadales</taxon>
        <taxon>Pseudoalteromonadaceae</taxon>
        <taxon>Psychrosphaera</taxon>
    </lineage>
</organism>
<comment type="catalytic activity">
    <reaction evidence="1 8">
        <text>a myo-inositol phosphate + H2O = myo-inositol + phosphate</text>
        <dbReference type="Rhea" id="RHEA:24056"/>
        <dbReference type="ChEBI" id="CHEBI:15377"/>
        <dbReference type="ChEBI" id="CHEBI:17268"/>
        <dbReference type="ChEBI" id="CHEBI:43474"/>
        <dbReference type="ChEBI" id="CHEBI:84139"/>
        <dbReference type="EC" id="3.1.3.25"/>
    </reaction>
</comment>
<comment type="caution">
    <text evidence="9">The sequence shown here is derived from an EMBL/GenBank/DDBJ whole genome shotgun (WGS) entry which is preliminary data.</text>
</comment>
<dbReference type="PRINTS" id="PR00377">
    <property type="entry name" value="IMPHPHTASES"/>
</dbReference>
<evidence type="ECO:0000256" key="5">
    <source>
        <dbReference type="ARBA" id="ARBA00022801"/>
    </source>
</evidence>
<gene>
    <name evidence="9" type="primary">suhB</name>
    <name evidence="9" type="ORF">PN838_20150</name>
</gene>
<dbReference type="InterPro" id="IPR000760">
    <property type="entry name" value="Inositol_monophosphatase-like"/>
</dbReference>
<comment type="similarity">
    <text evidence="3 8">Belongs to the inositol monophosphatase superfamily.</text>
</comment>
<dbReference type="PANTHER" id="PTHR20854:SF4">
    <property type="entry name" value="INOSITOL-1-MONOPHOSPHATASE-RELATED"/>
    <property type="match status" value="1"/>
</dbReference>
<dbReference type="EMBL" id="JAQOMS010000002">
    <property type="protein sequence ID" value="MDC2890628.1"/>
    <property type="molecule type" value="Genomic_DNA"/>
</dbReference>
<evidence type="ECO:0000256" key="8">
    <source>
        <dbReference type="RuleBase" id="RU364068"/>
    </source>
</evidence>
<dbReference type="SUPFAM" id="SSF56655">
    <property type="entry name" value="Carbohydrate phosphatase"/>
    <property type="match status" value="1"/>
</dbReference>
<dbReference type="InterPro" id="IPR020550">
    <property type="entry name" value="Inositol_monophosphatase_CS"/>
</dbReference>
<dbReference type="InterPro" id="IPR022337">
    <property type="entry name" value="Inositol_monophosphatase_SuhB"/>
</dbReference>
<keyword evidence="10" id="KW-1185">Reference proteome</keyword>
<evidence type="ECO:0000256" key="2">
    <source>
        <dbReference type="ARBA" id="ARBA00001946"/>
    </source>
</evidence>
<evidence type="ECO:0000256" key="3">
    <source>
        <dbReference type="ARBA" id="ARBA00009759"/>
    </source>
</evidence>
<evidence type="ECO:0000256" key="7">
    <source>
        <dbReference type="ARBA" id="ARBA00022842"/>
    </source>
</evidence>
<keyword evidence="6" id="KW-0889">Transcription antitermination</keyword>
<dbReference type="Proteomes" id="UP001528411">
    <property type="component" value="Unassembled WGS sequence"/>
</dbReference>
<evidence type="ECO:0000313" key="10">
    <source>
        <dbReference type="Proteomes" id="UP001528411"/>
    </source>
</evidence>
<dbReference type="Pfam" id="PF00459">
    <property type="entry name" value="Inositol_P"/>
    <property type="match status" value="1"/>
</dbReference>
<dbReference type="EC" id="3.1.3.25" evidence="8"/>
<evidence type="ECO:0000256" key="6">
    <source>
        <dbReference type="ARBA" id="ARBA00022814"/>
    </source>
</evidence>
<dbReference type="Gene3D" id="3.40.190.80">
    <property type="match status" value="1"/>
</dbReference>
<keyword evidence="7 8" id="KW-0460">Magnesium</keyword>
<dbReference type="PROSITE" id="PS00630">
    <property type="entry name" value="IMP_2"/>
    <property type="match status" value="1"/>
</dbReference>
<dbReference type="PROSITE" id="PS00629">
    <property type="entry name" value="IMP_1"/>
    <property type="match status" value="1"/>
</dbReference>
<dbReference type="RefSeq" id="WP_272181766.1">
    <property type="nucleotide sequence ID" value="NZ_JAQOMS010000002.1"/>
</dbReference>
<evidence type="ECO:0000256" key="4">
    <source>
        <dbReference type="ARBA" id="ARBA00022723"/>
    </source>
</evidence>
<accession>A0ABT5FHG0</accession>
<reference evidence="9 10" key="1">
    <citation type="submission" date="2023-01" db="EMBL/GenBank/DDBJ databases">
        <title>Psychrosphaera sp. nov., isolated from marine algae.</title>
        <authorList>
            <person name="Bayburt H."/>
            <person name="Choi B.J."/>
            <person name="Kim J.M."/>
            <person name="Choi D.G."/>
            <person name="Jeon C.O."/>
        </authorList>
    </citation>
    <scope>NUCLEOTIDE SEQUENCE [LARGE SCALE GENOMIC DNA]</scope>
    <source>
        <strain evidence="9 10">G1-22</strain>
    </source>
</reference>